<dbReference type="InterPro" id="IPR043128">
    <property type="entry name" value="Rev_trsase/Diguanyl_cyclase"/>
</dbReference>
<dbReference type="CDD" id="cd01949">
    <property type="entry name" value="GGDEF"/>
    <property type="match status" value="1"/>
</dbReference>
<dbReference type="SMART" id="SM00267">
    <property type="entry name" value="GGDEF"/>
    <property type="match status" value="1"/>
</dbReference>
<evidence type="ECO:0000256" key="1">
    <source>
        <dbReference type="SAM" id="Phobius"/>
    </source>
</evidence>
<dbReference type="PROSITE" id="PS50887">
    <property type="entry name" value="GGDEF"/>
    <property type="match status" value="1"/>
</dbReference>
<keyword evidence="1" id="KW-0812">Transmembrane</keyword>
<dbReference type="GO" id="GO:0043709">
    <property type="term" value="P:cell adhesion involved in single-species biofilm formation"/>
    <property type="evidence" value="ECO:0007669"/>
    <property type="project" value="TreeGrafter"/>
</dbReference>
<dbReference type="InterPro" id="IPR011623">
    <property type="entry name" value="7TMR_DISM_rcpt_extracell_dom1"/>
</dbReference>
<evidence type="ECO:0000313" key="3">
    <source>
        <dbReference type="EMBL" id="CUS41755.1"/>
    </source>
</evidence>
<dbReference type="GO" id="GO:1902201">
    <property type="term" value="P:negative regulation of bacterial-type flagellum-dependent cell motility"/>
    <property type="evidence" value="ECO:0007669"/>
    <property type="project" value="TreeGrafter"/>
</dbReference>
<dbReference type="GO" id="GO:0052621">
    <property type="term" value="F:diguanylate cyclase activity"/>
    <property type="evidence" value="ECO:0007669"/>
    <property type="project" value="TreeGrafter"/>
</dbReference>
<feature type="transmembrane region" description="Helical" evidence="1">
    <location>
        <begin position="247"/>
        <end position="271"/>
    </location>
</feature>
<gene>
    <name evidence="3" type="ORF">MGWOODY_Tha2274</name>
</gene>
<feature type="transmembrane region" description="Helical" evidence="1">
    <location>
        <begin position="283"/>
        <end position="304"/>
    </location>
</feature>
<accession>A0A160TBJ2</accession>
<dbReference type="PANTHER" id="PTHR45138">
    <property type="entry name" value="REGULATORY COMPONENTS OF SENSORY TRANSDUCTION SYSTEM"/>
    <property type="match status" value="1"/>
</dbReference>
<keyword evidence="1" id="KW-0472">Membrane</keyword>
<dbReference type="Gene3D" id="3.30.70.270">
    <property type="match status" value="1"/>
</dbReference>
<sequence length="612" mass="68658">MKLFRCRASALGAVFLLFTLLLMTSFTRADALRLSADLNKDFPISALSYLADPSAVLTLDQLPPLADWQAAQANPLQFGYGEQAYWIHMGLEGNRDDFADSVIEVSNPLLNHIDVYLLRDGQVLREWRLGDALPFSQRPMLHRTFLIPLNDISSGHLDVVMRIQSETSLQIPLLVWKRQALVEHIDKDSTLTGFYFGALVLIGLYHVLIFASVRDYGFLYFGLFTLILTIVHASINGQAFQWLWPNAIYWNSVSLPVTLNITNMIGAMFVTRLLNISDTYPRLGLMQAIFVMLCIVAAAASFFFPFAIVTVITLVMSLVTFVINGIIVLVRLKDRYPPAKAIFYASFSLVLASSAVILSRLNIIPASTLVDNAMMIATLVEVLLFAFALSMRIAMDRDLLAKAQAESANAKDQLLDAQLAQNIRLDQLVKMRTQELENANSLLRKVSTTDALTGLHNRRYLDECLNEQQRLADRKAITLSLLILDLDHFKQLNDKYGHIFGDECLRQASERIQACVKRPQDRVFRYGGEEFVVVLPDTSIKAAKYIAEKILTNFRSEAVVVQGERVALTISIGIASRDGNERDIDVAELLQEADEQLYRAKELGRDRVESGS</sequence>
<dbReference type="EMBL" id="CZQC01000050">
    <property type="protein sequence ID" value="CUS41755.1"/>
    <property type="molecule type" value="Genomic_DNA"/>
</dbReference>
<reference evidence="3" key="1">
    <citation type="submission" date="2015-10" db="EMBL/GenBank/DDBJ databases">
        <authorList>
            <person name="Gilbert D.G."/>
        </authorList>
    </citation>
    <scope>NUCLEOTIDE SEQUENCE</scope>
</reference>
<dbReference type="NCBIfam" id="TIGR00254">
    <property type="entry name" value="GGDEF"/>
    <property type="match status" value="1"/>
</dbReference>
<dbReference type="Gene3D" id="2.60.40.2380">
    <property type="match status" value="1"/>
</dbReference>
<keyword evidence="1" id="KW-1133">Transmembrane helix</keyword>
<protein>
    <submittedName>
        <fullName evidence="3">Two-component response regulator</fullName>
    </submittedName>
</protein>
<dbReference type="Pfam" id="PF07695">
    <property type="entry name" value="7TMR-DISM_7TM"/>
    <property type="match status" value="1"/>
</dbReference>
<dbReference type="SUPFAM" id="SSF55073">
    <property type="entry name" value="Nucleotide cyclase"/>
    <property type="match status" value="1"/>
</dbReference>
<feature type="transmembrane region" description="Helical" evidence="1">
    <location>
        <begin position="310"/>
        <end position="330"/>
    </location>
</feature>
<dbReference type="Pfam" id="PF00990">
    <property type="entry name" value="GGDEF"/>
    <property type="match status" value="1"/>
</dbReference>
<feature type="transmembrane region" description="Helical" evidence="1">
    <location>
        <begin position="218"/>
        <end position="235"/>
    </location>
</feature>
<dbReference type="FunFam" id="3.30.70.270:FF:000001">
    <property type="entry name" value="Diguanylate cyclase domain protein"/>
    <property type="match status" value="1"/>
</dbReference>
<dbReference type="InterPro" id="IPR000160">
    <property type="entry name" value="GGDEF_dom"/>
</dbReference>
<dbReference type="InterPro" id="IPR011622">
    <property type="entry name" value="7TMR_DISM_rcpt_extracell_dom2"/>
</dbReference>
<evidence type="ECO:0000259" key="2">
    <source>
        <dbReference type="PROSITE" id="PS50887"/>
    </source>
</evidence>
<feature type="transmembrane region" description="Helical" evidence="1">
    <location>
        <begin position="193"/>
        <end position="211"/>
    </location>
</feature>
<feature type="transmembrane region" description="Helical" evidence="1">
    <location>
        <begin position="342"/>
        <end position="361"/>
    </location>
</feature>
<dbReference type="PANTHER" id="PTHR45138:SF9">
    <property type="entry name" value="DIGUANYLATE CYCLASE DGCM-RELATED"/>
    <property type="match status" value="1"/>
</dbReference>
<dbReference type="InterPro" id="IPR029787">
    <property type="entry name" value="Nucleotide_cyclase"/>
</dbReference>
<dbReference type="Pfam" id="PF07696">
    <property type="entry name" value="7TMR-DISMED2"/>
    <property type="match status" value="1"/>
</dbReference>
<organism evidence="3">
    <name type="scientific">hydrothermal vent metagenome</name>
    <dbReference type="NCBI Taxonomy" id="652676"/>
    <lineage>
        <taxon>unclassified sequences</taxon>
        <taxon>metagenomes</taxon>
        <taxon>ecological metagenomes</taxon>
    </lineage>
</organism>
<dbReference type="InterPro" id="IPR050469">
    <property type="entry name" value="Diguanylate_Cyclase"/>
</dbReference>
<name>A0A160TBJ2_9ZZZZ</name>
<dbReference type="GO" id="GO:0005886">
    <property type="term" value="C:plasma membrane"/>
    <property type="evidence" value="ECO:0007669"/>
    <property type="project" value="TreeGrafter"/>
</dbReference>
<feature type="domain" description="GGDEF" evidence="2">
    <location>
        <begin position="477"/>
        <end position="612"/>
    </location>
</feature>
<proteinExistence type="predicted"/>
<dbReference type="AlphaFoldDB" id="A0A160TBJ2"/>
<feature type="transmembrane region" description="Helical" evidence="1">
    <location>
        <begin position="373"/>
        <end position="394"/>
    </location>
</feature>